<proteinExistence type="predicted"/>
<organism evidence="1 2">
    <name type="scientific">Citricoccus muralis</name>
    <dbReference type="NCBI Taxonomy" id="169134"/>
    <lineage>
        <taxon>Bacteria</taxon>
        <taxon>Bacillati</taxon>
        <taxon>Actinomycetota</taxon>
        <taxon>Actinomycetes</taxon>
        <taxon>Micrococcales</taxon>
        <taxon>Micrococcaceae</taxon>
        <taxon>Citricoccus</taxon>
    </lineage>
</organism>
<protein>
    <recommendedName>
        <fullName evidence="3">Glyoxalase/bleomycin resistance protein/dioxygenase superfamily protein</fullName>
    </recommendedName>
</protein>
<dbReference type="Proteomes" id="UP001219037">
    <property type="component" value="Chromosome"/>
</dbReference>
<keyword evidence="2" id="KW-1185">Reference proteome</keyword>
<gene>
    <name evidence="1" type="ORF">P8192_00890</name>
</gene>
<reference evidence="1 2" key="1">
    <citation type="submission" date="2023-04" db="EMBL/GenBank/DDBJ databases">
        <title>Funneling lignin-derived compounds into biodiesel using alkali-halophilic Citricoccus sp. P2.</title>
        <authorList>
            <person name="Luo C.-B."/>
        </authorList>
    </citation>
    <scope>NUCLEOTIDE SEQUENCE [LARGE SCALE GENOMIC DNA]</scope>
    <source>
        <strain evidence="1 2">P2</strain>
    </source>
</reference>
<sequence length="61" mass="7004">MHFEAEDEDELRKVGMSKERRVDPQVQVGFLVDPTGFPLEVHLFEGNKAETTMPVPVLEMF</sequence>
<dbReference type="EMBL" id="CP121252">
    <property type="protein sequence ID" value="WFP16716.1"/>
    <property type="molecule type" value="Genomic_DNA"/>
</dbReference>
<evidence type="ECO:0008006" key="3">
    <source>
        <dbReference type="Google" id="ProtNLM"/>
    </source>
</evidence>
<evidence type="ECO:0000313" key="1">
    <source>
        <dbReference type="EMBL" id="WFP16716.1"/>
    </source>
</evidence>
<name>A0ABY8H6F5_9MICC</name>
<accession>A0ABY8H6F5</accession>
<evidence type="ECO:0000313" key="2">
    <source>
        <dbReference type="Proteomes" id="UP001219037"/>
    </source>
</evidence>